<evidence type="ECO:0000259" key="5">
    <source>
        <dbReference type="PROSITE" id="PS50931"/>
    </source>
</evidence>
<dbReference type="AlphaFoldDB" id="A0A7H0HGA2"/>
<name>A0A7H0HGA2_9BURK</name>
<dbReference type="Proteomes" id="UP000516057">
    <property type="component" value="Chromosome"/>
</dbReference>
<feature type="domain" description="HTH lysR-type" evidence="5">
    <location>
        <begin position="6"/>
        <end position="63"/>
    </location>
</feature>
<keyword evidence="3" id="KW-0238">DNA-binding</keyword>
<reference evidence="6 7" key="1">
    <citation type="submission" date="2020-08" db="EMBL/GenBank/DDBJ databases">
        <title>Genome sequence of Acidovorax monticola KACC 19171T.</title>
        <authorList>
            <person name="Hyun D.-W."/>
            <person name="Bae J.-W."/>
        </authorList>
    </citation>
    <scope>NUCLEOTIDE SEQUENCE [LARGE SCALE GENOMIC DNA]</scope>
    <source>
        <strain evidence="6 7">KACC 19171</strain>
    </source>
</reference>
<evidence type="ECO:0000256" key="3">
    <source>
        <dbReference type="ARBA" id="ARBA00023125"/>
    </source>
</evidence>
<comment type="similarity">
    <text evidence="1">Belongs to the LysR transcriptional regulatory family.</text>
</comment>
<dbReference type="KEGG" id="amon:H9L24_00625"/>
<protein>
    <submittedName>
        <fullName evidence="6">LysR family transcriptional regulator</fullName>
    </submittedName>
</protein>
<dbReference type="GO" id="GO:0043565">
    <property type="term" value="F:sequence-specific DNA binding"/>
    <property type="evidence" value="ECO:0007669"/>
    <property type="project" value="TreeGrafter"/>
</dbReference>
<dbReference type="RefSeq" id="WP_187736551.1">
    <property type="nucleotide sequence ID" value="NZ_CP060790.1"/>
</dbReference>
<keyword evidence="4" id="KW-0804">Transcription</keyword>
<dbReference type="Gene3D" id="1.10.10.10">
    <property type="entry name" value="Winged helix-like DNA-binding domain superfamily/Winged helix DNA-binding domain"/>
    <property type="match status" value="1"/>
</dbReference>
<dbReference type="InterPro" id="IPR036388">
    <property type="entry name" value="WH-like_DNA-bd_sf"/>
</dbReference>
<dbReference type="InterPro" id="IPR036390">
    <property type="entry name" value="WH_DNA-bd_sf"/>
</dbReference>
<dbReference type="InterPro" id="IPR000847">
    <property type="entry name" value="LysR_HTH_N"/>
</dbReference>
<dbReference type="PANTHER" id="PTHR30537">
    <property type="entry name" value="HTH-TYPE TRANSCRIPTIONAL REGULATOR"/>
    <property type="match status" value="1"/>
</dbReference>
<dbReference type="PRINTS" id="PR00039">
    <property type="entry name" value="HTHLYSR"/>
</dbReference>
<dbReference type="InterPro" id="IPR005119">
    <property type="entry name" value="LysR_subst-bd"/>
</dbReference>
<gene>
    <name evidence="6" type="ORF">H9L24_00625</name>
</gene>
<dbReference type="InterPro" id="IPR058163">
    <property type="entry name" value="LysR-type_TF_proteobact-type"/>
</dbReference>
<sequence length="324" mass="35058">MRRLCPTISELNAFHAAAKHLGFTLAAKELCVTQSAISRHIAALEDYLGQKLFLRKSTGLELTEAGATYLNATRPAMATLESATAQLMSYGGNGGALNLSVPPTFAAQWLFPRLGHFKRTLPQVTLNFVRYQHAHDFAVPHDFDAAIQYGYGNWPSANARYLIGKETSLVCSPHLRDSLPLATPADLQRATLLQHIEVPLAWHDWLEAHGCDTSGSRFGPGFNLYSLIIRAAVSGFGVAIVPTCLVEDELQAGSLVEPFGSRFQSPLGYYLCAPSARTNLSVYKLVSAWLEHCCNHPDAGSADSAPAPHPDCLFCQGPGLPGRA</sequence>
<dbReference type="Pfam" id="PF03466">
    <property type="entry name" value="LysR_substrate"/>
    <property type="match status" value="1"/>
</dbReference>
<dbReference type="GO" id="GO:0006351">
    <property type="term" value="P:DNA-templated transcription"/>
    <property type="evidence" value="ECO:0007669"/>
    <property type="project" value="TreeGrafter"/>
</dbReference>
<evidence type="ECO:0000313" key="7">
    <source>
        <dbReference type="Proteomes" id="UP000516057"/>
    </source>
</evidence>
<dbReference type="EMBL" id="CP060790">
    <property type="protein sequence ID" value="QNP59568.1"/>
    <property type="molecule type" value="Genomic_DNA"/>
</dbReference>
<dbReference type="SUPFAM" id="SSF53850">
    <property type="entry name" value="Periplasmic binding protein-like II"/>
    <property type="match status" value="1"/>
</dbReference>
<keyword evidence="2" id="KW-0805">Transcription regulation</keyword>
<dbReference type="SUPFAM" id="SSF46785">
    <property type="entry name" value="Winged helix' DNA-binding domain"/>
    <property type="match status" value="1"/>
</dbReference>
<dbReference type="PROSITE" id="PS50931">
    <property type="entry name" value="HTH_LYSR"/>
    <property type="match status" value="1"/>
</dbReference>
<dbReference type="FunFam" id="1.10.10.10:FF:000001">
    <property type="entry name" value="LysR family transcriptional regulator"/>
    <property type="match status" value="1"/>
</dbReference>
<evidence type="ECO:0000313" key="6">
    <source>
        <dbReference type="EMBL" id="QNP59568.1"/>
    </source>
</evidence>
<dbReference type="Gene3D" id="3.40.190.10">
    <property type="entry name" value="Periplasmic binding protein-like II"/>
    <property type="match status" value="2"/>
</dbReference>
<dbReference type="GO" id="GO:0003700">
    <property type="term" value="F:DNA-binding transcription factor activity"/>
    <property type="evidence" value="ECO:0007669"/>
    <property type="project" value="InterPro"/>
</dbReference>
<accession>A0A7H0HGA2</accession>
<dbReference type="Pfam" id="PF00126">
    <property type="entry name" value="HTH_1"/>
    <property type="match status" value="1"/>
</dbReference>
<organism evidence="6 7">
    <name type="scientific">Paenacidovorax monticola</name>
    <dbReference type="NCBI Taxonomy" id="1926868"/>
    <lineage>
        <taxon>Bacteria</taxon>
        <taxon>Pseudomonadati</taxon>
        <taxon>Pseudomonadota</taxon>
        <taxon>Betaproteobacteria</taxon>
        <taxon>Burkholderiales</taxon>
        <taxon>Comamonadaceae</taxon>
        <taxon>Paenacidovorax</taxon>
    </lineage>
</organism>
<evidence type="ECO:0000256" key="2">
    <source>
        <dbReference type="ARBA" id="ARBA00023015"/>
    </source>
</evidence>
<dbReference type="PANTHER" id="PTHR30537:SF26">
    <property type="entry name" value="GLYCINE CLEAVAGE SYSTEM TRANSCRIPTIONAL ACTIVATOR"/>
    <property type="match status" value="1"/>
</dbReference>
<keyword evidence="7" id="KW-1185">Reference proteome</keyword>
<evidence type="ECO:0000256" key="1">
    <source>
        <dbReference type="ARBA" id="ARBA00009437"/>
    </source>
</evidence>
<evidence type="ECO:0000256" key="4">
    <source>
        <dbReference type="ARBA" id="ARBA00023163"/>
    </source>
</evidence>
<proteinExistence type="inferred from homology"/>